<feature type="non-terminal residue" evidence="2">
    <location>
        <position position="143"/>
    </location>
</feature>
<evidence type="ECO:0000313" key="2">
    <source>
        <dbReference type="EMBL" id="MFD0803128.1"/>
    </source>
</evidence>
<evidence type="ECO:0000256" key="1">
    <source>
        <dbReference type="SAM" id="MobiDB-lite"/>
    </source>
</evidence>
<dbReference type="EMBL" id="JBHTHR010000744">
    <property type="protein sequence ID" value="MFD0803128.1"/>
    <property type="molecule type" value="Genomic_DNA"/>
</dbReference>
<sequence length="143" mass="15018">MVVDAVRAYLDAVNGLTELTRKRAVAAAKVILKAGEERPAASAPSGTRTAGSAGESGDGAQRAGSPIQTLAGELIETSQANREALNALVSSEVERALERLELVSRADYDRLARRVAELVRRLAAQRPLIRTAPVHAAVQPVAA</sequence>
<name>A0ABW3BK45_9ACTN</name>
<feature type="region of interest" description="Disordered" evidence="1">
    <location>
        <begin position="36"/>
        <end position="68"/>
    </location>
</feature>
<accession>A0ABW3BK45</accession>
<comment type="caution">
    <text evidence="2">The sequence shown here is derived from an EMBL/GenBank/DDBJ whole genome shotgun (WGS) entry which is preliminary data.</text>
</comment>
<organism evidence="2 3">
    <name type="scientific">Streptomonospora algeriensis</name>
    <dbReference type="NCBI Taxonomy" id="995084"/>
    <lineage>
        <taxon>Bacteria</taxon>
        <taxon>Bacillati</taxon>
        <taxon>Actinomycetota</taxon>
        <taxon>Actinomycetes</taxon>
        <taxon>Streptosporangiales</taxon>
        <taxon>Nocardiopsidaceae</taxon>
        <taxon>Streptomonospora</taxon>
    </lineage>
</organism>
<reference evidence="3" key="1">
    <citation type="journal article" date="2019" name="Int. J. Syst. Evol. Microbiol.">
        <title>The Global Catalogue of Microorganisms (GCM) 10K type strain sequencing project: providing services to taxonomists for standard genome sequencing and annotation.</title>
        <authorList>
            <consortium name="The Broad Institute Genomics Platform"/>
            <consortium name="The Broad Institute Genome Sequencing Center for Infectious Disease"/>
            <person name="Wu L."/>
            <person name="Ma J."/>
        </authorList>
    </citation>
    <scope>NUCLEOTIDE SEQUENCE [LARGE SCALE GENOMIC DNA]</scope>
    <source>
        <strain evidence="3">CCUG 63369</strain>
    </source>
</reference>
<proteinExistence type="predicted"/>
<dbReference type="Proteomes" id="UP001596956">
    <property type="component" value="Unassembled WGS sequence"/>
</dbReference>
<evidence type="ECO:0000313" key="3">
    <source>
        <dbReference type="Proteomes" id="UP001596956"/>
    </source>
</evidence>
<gene>
    <name evidence="2" type="ORF">ACFQZU_17610</name>
</gene>
<keyword evidence="3" id="KW-1185">Reference proteome</keyword>
<protein>
    <submittedName>
        <fullName evidence="2">Membrane fusogenic activity family protein</fullName>
    </submittedName>
</protein>